<dbReference type="EMBL" id="PCTS01000015">
    <property type="protein sequence ID" value="PIP86620.1"/>
    <property type="molecule type" value="Genomic_DNA"/>
</dbReference>
<feature type="non-terminal residue" evidence="1">
    <location>
        <position position="1"/>
    </location>
</feature>
<comment type="caution">
    <text evidence="1">The sequence shown here is derived from an EMBL/GenBank/DDBJ whole genome shotgun (WGS) entry which is preliminary data.</text>
</comment>
<name>A0A2H0DYE6_9BACT</name>
<proteinExistence type="predicted"/>
<accession>A0A2H0DYE6</accession>
<organism evidence="1 2">
    <name type="scientific">Candidatus Campbellbacteria bacterium CG22_combo_CG10-13_8_21_14_all_43_18</name>
    <dbReference type="NCBI Taxonomy" id="1974530"/>
    <lineage>
        <taxon>Bacteria</taxon>
        <taxon>Candidatus Campbelliibacteriota</taxon>
    </lineage>
</organism>
<evidence type="ECO:0000313" key="1">
    <source>
        <dbReference type="EMBL" id="PIP86620.1"/>
    </source>
</evidence>
<protein>
    <submittedName>
        <fullName evidence="1">Uncharacterized protein</fullName>
    </submittedName>
</protein>
<sequence>SDFVKQTHQNISLGSERVGVLCFVGMRRARTAEPRHVSGRGRVEEILQSKIICDRVLSRSSAEQNEDIFADESGLSFPR</sequence>
<evidence type="ECO:0000313" key="2">
    <source>
        <dbReference type="Proteomes" id="UP000231276"/>
    </source>
</evidence>
<dbReference type="Proteomes" id="UP000231276">
    <property type="component" value="Unassembled WGS sequence"/>
</dbReference>
<gene>
    <name evidence="1" type="ORF">COW82_01195</name>
</gene>
<reference evidence="1 2" key="1">
    <citation type="submission" date="2017-09" db="EMBL/GenBank/DDBJ databases">
        <title>Depth-based differentiation of microbial function through sediment-hosted aquifers and enrichment of novel symbionts in the deep terrestrial subsurface.</title>
        <authorList>
            <person name="Probst A.J."/>
            <person name="Ladd B."/>
            <person name="Jarett J.K."/>
            <person name="Geller-Mcgrath D.E."/>
            <person name="Sieber C.M."/>
            <person name="Emerson J.B."/>
            <person name="Anantharaman K."/>
            <person name="Thomas B.C."/>
            <person name="Malmstrom R."/>
            <person name="Stieglmeier M."/>
            <person name="Klingl A."/>
            <person name="Woyke T."/>
            <person name="Ryan C.M."/>
            <person name="Banfield J.F."/>
        </authorList>
    </citation>
    <scope>NUCLEOTIDE SEQUENCE [LARGE SCALE GENOMIC DNA]</scope>
    <source>
        <strain evidence="1">CG22_combo_CG10-13_8_21_14_all_43_18</strain>
    </source>
</reference>
<dbReference type="AlphaFoldDB" id="A0A2H0DYE6"/>